<dbReference type="GO" id="GO:0008198">
    <property type="term" value="F:ferrous iron binding"/>
    <property type="evidence" value="ECO:0007669"/>
    <property type="project" value="InterPro"/>
</dbReference>
<dbReference type="OrthoDB" id="9790889at2"/>
<dbReference type="Proteomes" id="UP000319828">
    <property type="component" value="Unassembled WGS sequence"/>
</dbReference>
<sequence length="259" mass="28675">MKLAPVMFVGHGSPMFAIEASHARELLDQHQSEFNAVKAIVVVSAHWVTNGYTGVTSDNAPQTIHDFGGFPTELYQLQYPVAGNPSLALEIEQQLEQAGFNVQLQAERGLDHGAWVPLMHLVPKADIPVIQVSINSYSSGEDVYRLGQTLSQLREQGVAIIGSGSITHNLGDIVRDSNQAADYVVRFEQWVREQMTNRDGKALMSAPQLQQDFFRAHPTHEHYLPLLVALGASQINDDFSVLKGGIQHHALSMESYLWH</sequence>
<dbReference type="GO" id="GO:0008270">
    <property type="term" value="F:zinc ion binding"/>
    <property type="evidence" value="ECO:0007669"/>
    <property type="project" value="InterPro"/>
</dbReference>
<keyword evidence="3" id="KW-0479">Metal-binding</keyword>
<dbReference type="InterPro" id="IPR004183">
    <property type="entry name" value="Xdiol_dOase_suB"/>
</dbReference>
<evidence type="ECO:0000313" key="7">
    <source>
        <dbReference type="EMBL" id="TVO32415.1"/>
    </source>
</evidence>
<evidence type="ECO:0000256" key="3">
    <source>
        <dbReference type="ARBA" id="ARBA00022723"/>
    </source>
</evidence>
<dbReference type="AlphaFoldDB" id="A0A557NVR3"/>
<evidence type="ECO:0000256" key="5">
    <source>
        <dbReference type="ARBA" id="ARBA00023002"/>
    </source>
</evidence>
<protein>
    <submittedName>
        <fullName evidence="7">Dioxygenase</fullName>
    </submittedName>
</protein>
<comment type="similarity">
    <text evidence="2">Belongs to the DODA-type extradiol aromatic ring-opening dioxygenase family.</text>
</comment>
<gene>
    <name evidence="7" type="ORF">FOF44_17005</name>
</gene>
<evidence type="ECO:0000259" key="6">
    <source>
        <dbReference type="Pfam" id="PF02900"/>
    </source>
</evidence>
<reference evidence="7 8" key="1">
    <citation type="submission" date="2019-07" db="EMBL/GenBank/DDBJ databases">
        <title>The draft genome sequence of Vibrio algivorus M1486.</title>
        <authorList>
            <person name="Meng X."/>
        </authorList>
    </citation>
    <scope>NUCLEOTIDE SEQUENCE [LARGE SCALE GENOMIC DNA]</scope>
    <source>
        <strain evidence="7 8">M1486</strain>
    </source>
</reference>
<dbReference type="Gene3D" id="3.40.830.10">
    <property type="entry name" value="LigB-like"/>
    <property type="match status" value="1"/>
</dbReference>
<dbReference type="PIRSF" id="PIRSF006157">
    <property type="entry name" value="Doxgns_DODA"/>
    <property type="match status" value="1"/>
</dbReference>
<name>A0A557NVR3_9VIBR</name>
<dbReference type="PANTHER" id="PTHR30096:SF0">
    <property type="entry name" value="4,5-DOPA DIOXYGENASE EXTRADIOL-LIKE PROTEIN"/>
    <property type="match status" value="1"/>
</dbReference>
<proteinExistence type="inferred from homology"/>
<accession>A0A557NVR3</accession>
<evidence type="ECO:0000256" key="4">
    <source>
        <dbReference type="ARBA" id="ARBA00022833"/>
    </source>
</evidence>
<comment type="cofactor">
    <cofactor evidence="1">
        <name>Zn(2+)</name>
        <dbReference type="ChEBI" id="CHEBI:29105"/>
    </cofactor>
</comment>
<evidence type="ECO:0000256" key="1">
    <source>
        <dbReference type="ARBA" id="ARBA00001947"/>
    </source>
</evidence>
<dbReference type="RefSeq" id="WP_144389141.1">
    <property type="nucleotide sequence ID" value="NZ_CANNCB010000062.1"/>
</dbReference>
<evidence type="ECO:0000256" key="2">
    <source>
        <dbReference type="ARBA" id="ARBA00007581"/>
    </source>
</evidence>
<dbReference type="PANTHER" id="PTHR30096">
    <property type="entry name" value="4,5-DOPA DIOXYGENASE EXTRADIOL-LIKE PROTEIN"/>
    <property type="match status" value="1"/>
</dbReference>
<comment type="caution">
    <text evidence="7">The sequence shown here is derived from an EMBL/GenBank/DDBJ whole genome shotgun (WGS) entry which is preliminary data.</text>
</comment>
<dbReference type="InterPro" id="IPR014436">
    <property type="entry name" value="Extradiol_dOase_DODA"/>
</dbReference>
<feature type="domain" description="Extradiol ring-cleavage dioxygenase class III enzyme subunit B" evidence="6">
    <location>
        <begin position="33"/>
        <end position="235"/>
    </location>
</feature>
<dbReference type="SUPFAM" id="SSF53213">
    <property type="entry name" value="LigB-like"/>
    <property type="match status" value="1"/>
</dbReference>
<dbReference type="CDD" id="cd07363">
    <property type="entry name" value="45_DOPA_Dioxygenase"/>
    <property type="match status" value="1"/>
</dbReference>
<evidence type="ECO:0000313" key="8">
    <source>
        <dbReference type="Proteomes" id="UP000319828"/>
    </source>
</evidence>
<dbReference type="GO" id="GO:0016702">
    <property type="term" value="F:oxidoreductase activity, acting on single donors with incorporation of molecular oxygen, incorporation of two atoms of oxygen"/>
    <property type="evidence" value="ECO:0007669"/>
    <property type="project" value="UniProtKB-ARBA"/>
</dbReference>
<dbReference type="EMBL" id="VMKJ01000057">
    <property type="protein sequence ID" value="TVO32415.1"/>
    <property type="molecule type" value="Genomic_DNA"/>
</dbReference>
<keyword evidence="4" id="KW-0862">Zinc</keyword>
<keyword evidence="5" id="KW-0560">Oxidoreductase</keyword>
<keyword evidence="7" id="KW-0223">Dioxygenase</keyword>
<organism evidence="7 8">
    <name type="scientific">Vibrio algivorus</name>
    <dbReference type="NCBI Taxonomy" id="1667024"/>
    <lineage>
        <taxon>Bacteria</taxon>
        <taxon>Pseudomonadati</taxon>
        <taxon>Pseudomonadota</taxon>
        <taxon>Gammaproteobacteria</taxon>
        <taxon>Vibrionales</taxon>
        <taxon>Vibrionaceae</taxon>
        <taxon>Vibrio</taxon>
    </lineage>
</organism>
<dbReference type="Pfam" id="PF02900">
    <property type="entry name" value="LigB"/>
    <property type="match status" value="1"/>
</dbReference>